<dbReference type="Proteomes" id="UP000198620">
    <property type="component" value="Unassembled WGS sequence"/>
</dbReference>
<evidence type="ECO:0000313" key="1">
    <source>
        <dbReference type="EMBL" id="SEL31079.1"/>
    </source>
</evidence>
<name>A0A1H7P654_9PROT</name>
<organism evidence="1 2">
    <name type="scientific">Nitrosovibrio tenuis</name>
    <dbReference type="NCBI Taxonomy" id="1233"/>
    <lineage>
        <taxon>Bacteria</taxon>
        <taxon>Pseudomonadati</taxon>
        <taxon>Pseudomonadota</taxon>
        <taxon>Betaproteobacteria</taxon>
        <taxon>Nitrosomonadales</taxon>
        <taxon>Nitrosomonadaceae</taxon>
        <taxon>Nitrosovibrio</taxon>
    </lineage>
</organism>
<dbReference type="EMBL" id="FOBH01000008">
    <property type="protein sequence ID" value="SEL31079.1"/>
    <property type="molecule type" value="Genomic_DNA"/>
</dbReference>
<dbReference type="Gene3D" id="2.60.120.620">
    <property type="entry name" value="q2cbj1_9rhob like domain"/>
    <property type="match status" value="1"/>
</dbReference>
<reference evidence="1 2" key="1">
    <citation type="submission" date="2016-10" db="EMBL/GenBank/DDBJ databases">
        <authorList>
            <person name="de Groot N.N."/>
        </authorList>
    </citation>
    <scope>NUCLEOTIDE SEQUENCE [LARGE SCALE GENOMIC DNA]</scope>
    <source>
        <strain evidence="1 2">Nv1</strain>
    </source>
</reference>
<dbReference type="OrthoDB" id="8560346at2"/>
<proteinExistence type="predicted"/>
<gene>
    <name evidence="1" type="ORF">SAMN05216387_10865</name>
</gene>
<evidence type="ECO:0000313" key="2">
    <source>
        <dbReference type="Proteomes" id="UP000198620"/>
    </source>
</evidence>
<dbReference type="RefSeq" id="WP_090828985.1">
    <property type="nucleotide sequence ID" value="NZ_FOBH01000008.1"/>
</dbReference>
<sequence>MISFTSAATITGEPELEIDRVSLARLRTEFDNRGAAVLGPPALDTGAHLRLLDEALRQRRNASWSLVAERCPGEISQNNLRAHLGPHARSFLSSGSVLASLEQVTGHRLVPSWSASCYTYYDGPGQHMGEHCDKRDACRIALLVYLKTTWAPPAPPTAGLQLHVFRGDNASSELLVRITGLSNRIVFLNGAEQAHLRPGLAAGENMTMLAGCYQLAISPT</sequence>
<dbReference type="STRING" id="1233.SAMN05216387_10865"/>
<accession>A0A1H7P654</accession>
<evidence type="ECO:0008006" key="3">
    <source>
        <dbReference type="Google" id="ProtNLM"/>
    </source>
</evidence>
<protein>
    <recommendedName>
        <fullName evidence="3">2OG-Fe(II) oxygenase superfamily protein</fullName>
    </recommendedName>
</protein>
<keyword evidence="2" id="KW-1185">Reference proteome</keyword>
<dbReference type="AlphaFoldDB" id="A0A1H7P654"/>